<evidence type="ECO:0000313" key="2">
    <source>
        <dbReference type="EMBL" id="GEQ06355.1"/>
    </source>
</evidence>
<dbReference type="GO" id="GO:0003677">
    <property type="term" value="F:DNA binding"/>
    <property type="evidence" value="ECO:0007669"/>
    <property type="project" value="InterPro"/>
</dbReference>
<organism evidence="3 4">
    <name type="scientific">Staphylococcus gallinarum</name>
    <dbReference type="NCBI Taxonomy" id="1293"/>
    <lineage>
        <taxon>Bacteria</taxon>
        <taxon>Bacillati</taxon>
        <taxon>Bacillota</taxon>
        <taxon>Bacilli</taxon>
        <taxon>Bacillales</taxon>
        <taxon>Staphylococcaceae</taxon>
        <taxon>Staphylococcus</taxon>
    </lineage>
</organism>
<evidence type="ECO:0000313" key="5">
    <source>
        <dbReference type="Proteomes" id="UP000321057"/>
    </source>
</evidence>
<evidence type="ECO:0000313" key="3">
    <source>
        <dbReference type="EMBL" id="SUM31074.1"/>
    </source>
</evidence>
<protein>
    <submittedName>
        <fullName evidence="3">XRE family transcription regulator, putative</fullName>
    </submittedName>
</protein>
<reference evidence="2 5" key="2">
    <citation type="submission" date="2019-07" db="EMBL/GenBank/DDBJ databases">
        <title>Whole genome shotgun sequence of Staphylococcus gallinarum NBRC 109767.</title>
        <authorList>
            <person name="Hosoyama A."/>
            <person name="Uohara A."/>
            <person name="Ohji S."/>
            <person name="Ichikawa N."/>
        </authorList>
    </citation>
    <scope>NUCLEOTIDE SEQUENCE [LARGE SCALE GENOMIC DNA]</scope>
    <source>
        <strain evidence="2 5">NBRC 109767</strain>
    </source>
</reference>
<feature type="domain" description="HTH cro/C1-type" evidence="1">
    <location>
        <begin position="34"/>
        <end position="64"/>
    </location>
</feature>
<name>A0A0D0SK10_STAGA</name>
<dbReference type="RefSeq" id="WP_042737739.1">
    <property type="nucleotide sequence ID" value="NZ_CP069082.1"/>
</dbReference>
<keyword evidence="5" id="KW-1185">Reference proteome</keyword>
<dbReference type="Proteomes" id="UP000321057">
    <property type="component" value="Unassembled WGS sequence"/>
</dbReference>
<dbReference type="GeneID" id="93846479"/>
<dbReference type="Gene3D" id="1.10.260.40">
    <property type="entry name" value="lambda repressor-like DNA-binding domains"/>
    <property type="match status" value="1"/>
</dbReference>
<dbReference type="OrthoDB" id="2398380at2"/>
<evidence type="ECO:0000313" key="4">
    <source>
        <dbReference type="Proteomes" id="UP000255277"/>
    </source>
</evidence>
<dbReference type="InterPro" id="IPR001387">
    <property type="entry name" value="Cro/C1-type_HTH"/>
</dbReference>
<reference evidence="3 4" key="1">
    <citation type="submission" date="2018-06" db="EMBL/GenBank/DDBJ databases">
        <authorList>
            <consortium name="Pathogen Informatics"/>
            <person name="Doyle S."/>
        </authorList>
    </citation>
    <scope>NUCLEOTIDE SEQUENCE [LARGE SCALE GENOMIC DNA]</scope>
    <source>
        <strain evidence="3 4">NCTC12195</strain>
    </source>
</reference>
<dbReference type="PROSITE" id="PS50943">
    <property type="entry name" value="HTH_CROC1"/>
    <property type="match status" value="1"/>
</dbReference>
<proteinExistence type="predicted"/>
<evidence type="ECO:0000259" key="1">
    <source>
        <dbReference type="PROSITE" id="PS50943"/>
    </source>
</evidence>
<accession>A0A0D0SK10</accession>
<sequence length="67" mass="8208">MEILTDLREEKHLSISKLVILLNDKYEKNYKIYQIINWENGHEQIPQKDLELLCDYYEYPIEKLSYS</sequence>
<dbReference type="AlphaFoldDB" id="A0A0D0SK10"/>
<dbReference type="EMBL" id="UHDK01000001">
    <property type="protein sequence ID" value="SUM31074.1"/>
    <property type="molecule type" value="Genomic_DNA"/>
</dbReference>
<gene>
    <name evidence="3" type="ORF">NCTC12195_00479</name>
    <name evidence="2" type="ORF">SGA02_21830</name>
</gene>
<dbReference type="EMBL" id="BKAX01000006">
    <property type="protein sequence ID" value="GEQ06355.1"/>
    <property type="molecule type" value="Genomic_DNA"/>
</dbReference>
<dbReference type="InterPro" id="IPR010982">
    <property type="entry name" value="Lambda_DNA-bd_dom_sf"/>
</dbReference>
<dbReference type="Proteomes" id="UP000255277">
    <property type="component" value="Unassembled WGS sequence"/>
</dbReference>